<accession>A0ABV3DDX5</accession>
<comment type="caution">
    <text evidence="1">The sequence shown here is derived from an EMBL/GenBank/DDBJ whole genome shotgun (WGS) entry which is preliminary data.</text>
</comment>
<keyword evidence="2" id="KW-1185">Reference proteome</keyword>
<proteinExistence type="predicted"/>
<reference evidence="1 2" key="1">
    <citation type="submission" date="2024-06" db="EMBL/GenBank/DDBJ databases">
        <title>The Natural Products Discovery Center: Release of the First 8490 Sequenced Strains for Exploring Actinobacteria Biosynthetic Diversity.</title>
        <authorList>
            <person name="Kalkreuter E."/>
            <person name="Kautsar S.A."/>
            <person name="Yang D."/>
            <person name="Bader C.D."/>
            <person name="Teijaro C.N."/>
            <person name="Fluegel L."/>
            <person name="Davis C.M."/>
            <person name="Simpson J.R."/>
            <person name="Lauterbach L."/>
            <person name="Steele A.D."/>
            <person name="Gui C."/>
            <person name="Meng S."/>
            <person name="Li G."/>
            <person name="Viehrig K."/>
            <person name="Ye F."/>
            <person name="Su P."/>
            <person name="Kiefer A.F."/>
            <person name="Nichols A."/>
            <person name="Cepeda A.J."/>
            <person name="Yan W."/>
            <person name="Fan B."/>
            <person name="Jiang Y."/>
            <person name="Adhikari A."/>
            <person name="Zheng C.-J."/>
            <person name="Schuster L."/>
            <person name="Cowan T.M."/>
            <person name="Smanski M.J."/>
            <person name="Chevrette M.G."/>
            <person name="De Carvalho L.P.S."/>
            <person name="Shen B."/>
        </authorList>
    </citation>
    <scope>NUCLEOTIDE SEQUENCE [LARGE SCALE GENOMIC DNA]</scope>
    <source>
        <strain evidence="1 2">NPDC048946</strain>
    </source>
</reference>
<dbReference type="RefSeq" id="WP_358352223.1">
    <property type="nucleotide sequence ID" value="NZ_JBEZFP010000020.1"/>
</dbReference>
<gene>
    <name evidence="1" type="ORF">AB0C36_10620</name>
</gene>
<dbReference type="Proteomes" id="UP001551482">
    <property type="component" value="Unassembled WGS sequence"/>
</dbReference>
<protein>
    <submittedName>
        <fullName evidence="1">Uncharacterized protein</fullName>
    </submittedName>
</protein>
<dbReference type="EMBL" id="JBEZFP010000020">
    <property type="protein sequence ID" value="MEU8133953.1"/>
    <property type="molecule type" value="Genomic_DNA"/>
</dbReference>
<evidence type="ECO:0000313" key="2">
    <source>
        <dbReference type="Proteomes" id="UP001551482"/>
    </source>
</evidence>
<sequence>MPPQPGALEETGPIRTGFDELDDACGKFHERVDDGLAVMNKATSAEEGPDYAQVFAGVLHSVRFGPEEAG</sequence>
<evidence type="ECO:0000313" key="1">
    <source>
        <dbReference type="EMBL" id="MEU8133953.1"/>
    </source>
</evidence>
<organism evidence="1 2">
    <name type="scientific">Streptodolium elevatio</name>
    <dbReference type="NCBI Taxonomy" id="3157996"/>
    <lineage>
        <taxon>Bacteria</taxon>
        <taxon>Bacillati</taxon>
        <taxon>Actinomycetota</taxon>
        <taxon>Actinomycetes</taxon>
        <taxon>Kitasatosporales</taxon>
        <taxon>Streptomycetaceae</taxon>
        <taxon>Streptodolium</taxon>
    </lineage>
</organism>
<name>A0ABV3DDX5_9ACTN</name>